<dbReference type="AlphaFoldDB" id="A0A9D1HT42"/>
<evidence type="ECO:0000256" key="12">
    <source>
        <dbReference type="ARBA" id="ARBA00047398"/>
    </source>
</evidence>
<sequence>MKIYNTLTKRKEDFVPIEGNKVRMYACGITVSGDAHIGHAYQALIYDVIRKYLQKKGYDVTYARNYTDVDDKIIARSHETGIPADEYAEMMIKKIDAEMRALQVDDPDVWLRATCAMQDIENFIARLIDKGHAYATPEGDVYFAVDSFPGYGKLSGRNLEDARESVRIENEENKRNPLDFALWKSAKPGEPFWHSPWGDGRPGWHIECSAMNMQAFGEQIDIHGGGRDLIFPHHENEIAQTEALTGKRFAKYWIHNGLIKVNGQKMSKSLGNSLLLADLLAEYSPETIKFALLQTNYRGDINVTDNLFPEAEKHLYGFYKVMADAKRAGAALDGTDAALDAEFDAAMDDDFNTAKALADLFGIFKRAAAMLREGDAAGANNLLGQVKKTYGLLGLFRSEPEEFIARCDAKHRSSVPEDIAELVKKRAEAKAAKDWATADAIRAEITAKGWSVKDTKDGAVVEKL</sequence>
<dbReference type="Gene3D" id="1.20.120.1910">
    <property type="entry name" value="Cysteine-tRNA ligase, C-terminal anti-codon recognition domain"/>
    <property type="match status" value="1"/>
</dbReference>
<dbReference type="NCBIfam" id="TIGR00435">
    <property type="entry name" value="cysS"/>
    <property type="match status" value="1"/>
</dbReference>
<feature type="binding site" evidence="13">
    <location>
        <position position="208"/>
    </location>
    <ligand>
        <name>Zn(2+)</name>
        <dbReference type="ChEBI" id="CHEBI:29105"/>
    </ligand>
</feature>
<dbReference type="GO" id="GO:0005829">
    <property type="term" value="C:cytosol"/>
    <property type="evidence" value="ECO:0007669"/>
    <property type="project" value="TreeGrafter"/>
</dbReference>
<reference evidence="15" key="1">
    <citation type="submission" date="2020-10" db="EMBL/GenBank/DDBJ databases">
        <authorList>
            <person name="Gilroy R."/>
        </authorList>
    </citation>
    <scope>NUCLEOTIDE SEQUENCE</scope>
    <source>
        <strain evidence="15">1063</strain>
    </source>
</reference>
<comment type="catalytic activity">
    <reaction evidence="12 13">
        <text>tRNA(Cys) + L-cysteine + ATP = L-cysteinyl-tRNA(Cys) + AMP + diphosphate</text>
        <dbReference type="Rhea" id="RHEA:17773"/>
        <dbReference type="Rhea" id="RHEA-COMP:9661"/>
        <dbReference type="Rhea" id="RHEA-COMP:9679"/>
        <dbReference type="ChEBI" id="CHEBI:30616"/>
        <dbReference type="ChEBI" id="CHEBI:33019"/>
        <dbReference type="ChEBI" id="CHEBI:35235"/>
        <dbReference type="ChEBI" id="CHEBI:78442"/>
        <dbReference type="ChEBI" id="CHEBI:78517"/>
        <dbReference type="ChEBI" id="CHEBI:456215"/>
        <dbReference type="EC" id="6.1.1.16"/>
    </reaction>
</comment>
<dbReference type="Pfam" id="PF23493">
    <property type="entry name" value="CysS_C"/>
    <property type="match status" value="1"/>
</dbReference>
<dbReference type="Gene3D" id="3.40.50.620">
    <property type="entry name" value="HUPs"/>
    <property type="match status" value="1"/>
</dbReference>
<feature type="short sequence motif" description="'HIGH' region" evidence="13">
    <location>
        <begin position="29"/>
        <end position="39"/>
    </location>
</feature>
<evidence type="ECO:0000256" key="10">
    <source>
        <dbReference type="ARBA" id="ARBA00022917"/>
    </source>
</evidence>
<keyword evidence="6 13" id="KW-0479">Metal-binding</keyword>
<dbReference type="FunFam" id="3.40.50.620:FF:000130">
    <property type="entry name" value="Cysteine--tRNA ligase"/>
    <property type="match status" value="1"/>
</dbReference>
<organism evidence="15 16">
    <name type="scientific">Candidatus Limadaptatus stercorigallinarum</name>
    <dbReference type="NCBI Taxonomy" id="2840845"/>
    <lineage>
        <taxon>Bacteria</taxon>
        <taxon>Bacillati</taxon>
        <taxon>Bacillota</taxon>
        <taxon>Clostridia</taxon>
        <taxon>Eubacteriales</taxon>
        <taxon>Candidatus Limadaptatus</taxon>
    </lineage>
</organism>
<dbReference type="InterPro" id="IPR009080">
    <property type="entry name" value="tRNAsynth_Ia_anticodon-bd"/>
</dbReference>
<dbReference type="CDD" id="cd00672">
    <property type="entry name" value="CysRS_core"/>
    <property type="match status" value="1"/>
</dbReference>
<keyword evidence="4 13" id="KW-0963">Cytoplasm</keyword>
<dbReference type="EC" id="6.1.1.16" evidence="13"/>
<dbReference type="Proteomes" id="UP000824088">
    <property type="component" value="Unassembled WGS sequence"/>
</dbReference>
<accession>A0A9D1HT42</accession>
<name>A0A9D1HT42_9FIRM</name>
<feature type="binding site" evidence="13">
    <location>
        <position position="27"/>
    </location>
    <ligand>
        <name>Zn(2+)</name>
        <dbReference type="ChEBI" id="CHEBI:29105"/>
    </ligand>
</feature>
<feature type="binding site" evidence="13">
    <location>
        <position position="237"/>
    </location>
    <ligand>
        <name>Zn(2+)</name>
        <dbReference type="ChEBI" id="CHEBI:29105"/>
    </ligand>
</feature>
<dbReference type="GO" id="GO:0005524">
    <property type="term" value="F:ATP binding"/>
    <property type="evidence" value="ECO:0007669"/>
    <property type="project" value="UniProtKB-UniRule"/>
</dbReference>
<proteinExistence type="inferred from homology"/>
<dbReference type="InterPro" id="IPR015803">
    <property type="entry name" value="Cys-tRNA-ligase"/>
</dbReference>
<dbReference type="SMART" id="SM00840">
    <property type="entry name" value="DALR_2"/>
    <property type="match status" value="1"/>
</dbReference>
<dbReference type="Pfam" id="PF09190">
    <property type="entry name" value="DALR_2"/>
    <property type="match status" value="1"/>
</dbReference>
<evidence type="ECO:0000256" key="11">
    <source>
        <dbReference type="ARBA" id="ARBA00023146"/>
    </source>
</evidence>
<protein>
    <recommendedName>
        <fullName evidence="13">Cysteine--tRNA ligase</fullName>
        <ecNumber evidence="13">6.1.1.16</ecNumber>
    </recommendedName>
    <alternativeName>
        <fullName evidence="13">Cysteinyl-tRNA synthetase</fullName>
        <shortName evidence="13">CysRS</shortName>
    </alternativeName>
</protein>
<dbReference type="GO" id="GO:0006423">
    <property type="term" value="P:cysteinyl-tRNA aminoacylation"/>
    <property type="evidence" value="ECO:0007669"/>
    <property type="project" value="UniProtKB-UniRule"/>
</dbReference>
<dbReference type="PANTHER" id="PTHR10890:SF3">
    <property type="entry name" value="CYSTEINE--TRNA LIGASE, CYTOPLASMIC"/>
    <property type="match status" value="1"/>
</dbReference>
<dbReference type="PANTHER" id="PTHR10890">
    <property type="entry name" value="CYSTEINYL-TRNA SYNTHETASE"/>
    <property type="match status" value="1"/>
</dbReference>
<evidence type="ECO:0000256" key="3">
    <source>
        <dbReference type="ARBA" id="ARBA00011245"/>
    </source>
</evidence>
<evidence type="ECO:0000256" key="9">
    <source>
        <dbReference type="ARBA" id="ARBA00022840"/>
    </source>
</evidence>
<evidence type="ECO:0000256" key="4">
    <source>
        <dbReference type="ARBA" id="ARBA00022490"/>
    </source>
</evidence>
<dbReference type="InterPro" id="IPR024909">
    <property type="entry name" value="Cys-tRNA/MSH_ligase"/>
</dbReference>
<dbReference type="HAMAP" id="MF_00041">
    <property type="entry name" value="Cys_tRNA_synth"/>
    <property type="match status" value="1"/>
</dbReference>
<dbReference type="SUPFAM" id="SSF52374">
    <property type="entry name" value="Nucleotidylyl transferase"/>
    <property type="match status" value="1"/>
</dbReference>
<reference evidence="15" key="2">
    <citation type="journal article" date="2021" name="PeerJ">
        <title>Extensive microbial diversity within the chicken gut microbiome revealed by metagenomics and culture.</title>
        <authorList>
            <person name="Gilroy R."/>
            <person name="Ravi A."/>
            <person name="Getino M."/>
            <person name="Pursley I."/>
            <person name="Horton D.L."/>
            <person name="Alikhan N.F."/>
            <person name="Baker D."/>
            <person name="Gharbi K."/>
            <person name="Hall N."/>
            <person name="Watson M."/>
            <person name="Adriaenssens E.M."/>
            <person name="Foster-Nyarko E."/>
            <person name="Jarju S."/>
            <person name="Secka A."/>
            <person name="Antonio M."/>
            <person name="Oren A."/>
            <person name="Chaudhuri R.R."/>
            <person name="La Ragione R."/>
            <person name="Hildebrand F."/>
            <person name="Pallen M.J."/>
        </authorList>
    </citation>
    <scope>NUCLEOTIDE SEQUENCE</scope>
    <source>
        <strain evidence="15">1063</strain>
    </source>
</reference>
<evidence type="ECO:0000256" key="7">
    <source>
        <dbReference type="ARBA" id="ARBA00022741"/>
    </source>
</evidence>
<dbReference type="GO" id="GO:0004817">
    <property type="term" value="F:cysteine-tRNA ligase activity"/>
    <property type="evidence" value="ECO:0007669"/>
    <property type="project" value="UniProtKB-UniRule"/>
</dbReference>
<comment type="cofactor">
    <cofactor evidence="13">
        <name>Zn(2+)</name>
        <dbReference type="ChEBI" id="CHEBI:29105"/>
    </cofactor>
    <text evidence="13">Binds 1 zinc ion per subunit.</text>
</comment>
<comment type="subunit">
    <text evidence="3 13">Monomer.</text>
</comment>
<evidence type="ECO:0000256" key="8">
    <source>
        <dbReference type="ARBA" id="ARBA00022833"/>
    </source>
</evidence>
<keyword evidence="11 13" id="KW-0030">Aminoacyl-tRNA synthetase</keyword>
<dbReference type="GO" id="GO:0008270">
    <property type="term" value="F:zinc ion binding"/>
    <property type="evidence" value="ECO:0007669"/>
    <property type="project" value="UniProtKB-UniRule"/>
</dbReference>
<evidence type="ECO:0000256" key="13">
    <source>
        <dbReference type="HAMAP-Rule" id="MF_00041"/>
    </source>
</evidence>
<dbReference type="InterPro" id="IPR014729">
    <property type="entry name" value="Rossmann-like_a/b/a_fold"/>
</dbReference>
<keyword evidence="5 13" id="KW-0436">Ligase</keyword>
<evidence type="ECO:0000256" key="1">
    <source>
        <dbReference type="ARBA" id="ARBA00004496"/>
    </source>
</evidence>
<keyword evidence="8 13" id="KW-0862">Zinc</keyword>
<dbReference type="InterPro" id="IPR032678">
    <property type="entry name" value="tRNA-synt_1_cat_dom"/>
</dbReference>
<evidence type="ECO:0000313" key="16">
    <source>
        <dbReference type="Proteomes" id="UP000824088"/>
    </source>
</evidence>
<feature type="binding site" evidence="13">
    <location>
        <position position="233"/>
    </location>
    <ligand>
        <name>Zn(2+)</name>
        <dbReference type="ChEBI" id="CHEBI:29105"/>
    </ligand>
</feature>
<evidence type="ECO:0000256" key="2">
    <source>
        <dbReference type="ARBA" id="ARBA00005594"/>
    </source>
</evidence>
<dbReference type="EMBL" id="DVMN01000015">
    <property type="protein sequence ID" value="HIU20815.1"/>
    <property type="molecule type" value="Genomic_DNA"/>
</dbReference>
<dbReference type="InterPro" id="IPR015273">
    <property type="entry name" value="Cys-tRNA-synt_Ia_DALR"/>
</dbReference>
<evidence type="ECO:0000256" key="6">
    <source>
        <dbReference type="ARBA" id="ARBA00022723"/>
    </source>
</evidence>
<evidence type="ECO:0000256" key="5">
    <source>
        <dbReference type="ARBA" id="ARBA00022598"/>
    </source>
</evidence>
<comment type="similarity">
    <text evidence="2 13">Belongs to the class-I aminoacyl-tRNA synthetase family.</text>
</comment>
<keyword evidence="10 13" id="KW-0648">Protein biosynthesis</keyword>
<dbReference type="SUPFAM" id="SSF47323">
    <property type="entry name" value="Anticodon-binding domain of a subclass of class I aminoacyl-tRNA synthetases"/>
    <property type="match status" value="1"/>
</dbReference>
<keyword evidence="7 13" id="KW-0547">Nucleotide-binding</keyword>
<comment type="caution">
    <text evidence="15">The sequence shown here is derived from an EMBL/GenBank/DDBJ whole genome shotgun (WGS) entry which is preliminary data.</text>
</comment>
<keyword evidence="9 13" id="KW-0067">ATP-binding</keyword>
<feature type="short sequence motif" description="'KMSKS' region" evidence="13">
    <location>
        <begin position="265"/>
        <end position="269"/>
    </location>
</feature>
<dbReference type="Pfam" id="PF01406">
    <property type="entry name" value="tRNA-synt_1e"/>
    <property type="match status" value="1"/>
</dbReference>
<evidence type="ECO:0000259" key="14">
    <source>
        <dbReference type="SMART" id="SM00840"/>
    </source>
</evidence>
<feature type="binding site" evidence="13">
    <location>
        <position position="268"/>
    </location>
    <ligand>
        <name>ATP</name>
        <dbReference type="ChEBI" id="CHEBI:30616"/>
    </ligand>
</feature>
<feature type="domain" description="Cysteinyl-tRNA synthetase class Ia DALR" evidence="14">
    <location>
        <begin position="342"/>
        <end position="404"/>
    </location>
</feature>
<dbReference type="InterPro" id="IPR056411">
    <property type="entry name" value="CysS_C"/>
</dbReference>
<evidence type="ECO:0000313" key="15">
    <source>
        <dbReference type="EMBL" id="HIU20815.1"/>
    </source>
</evidence>
<comment type="subcellular location">
    <subcellularLocation>
        <location evidence="1 13">Cytoplasm</location>
    </subcellularLocation>
</comment>
<dbReference type="PRINTS" id="PR00983">
    <property type="entry name" value="TRNASYNTHCYS"/>
</dbReference>
<gene>
    <name evidence="13" type="primary">cysS</name>
    <name evidence="15" type="ORF">IAD51_01025</name>
</gene>